<keyword evidence="4" id="KW-0812">Transmembrane</keyword>
<keyword evidence="1 2" id="KW-0808">Transferase</keyword>
<accession>A0ABS3KN66</accession>
<dbReference type="InterPro" id="IPR048254">
    <property type="entry name" value="CDP_ALCOHOL_P_TRANSF_CS"/>
</dbReference>
<feature type="region of interest" description="Disordered" evidence="3">
    <location>
        <begin position="1"/>
        <end position="23"/>
    </location>
</feature>
<evidence type="ECO:0000256" key="2">
    <source>
        <dbReference type="RuleBase" id="RU003750"/>
    </source>
</evidence>
<feature type="transmembrane region" description="Helical" evidence="4">
    <location>
        <begin position="301"/>
        <end position="325"/>
    </location>
</feature>
<evidence type="ECO:0000256" key="1">
    <source>
        <dbReference type="ARBA" id="ARBA00022679"/>
    </source>
</evidence>
<evidence type="ECO:0000313" key="6">
    <source>
        <dbReference type="Proteomes" id="UP001518989"/>
    </source>
</evidence>
<name>A0ABS3KN66_9PROT</name>
<dbReference type="EMBL" id="JACTNG010000001">
    <property type="protein sequence ID" value="MBO1078048.1"/>
    <property type="molecule type" value="Genomic_DNA"/>
</dbReference>
<protein>
    <submittedName>
        <fullName evidence="5">CDP-alcohol phosphatidyltransferase family protein</fullName>
    </submittedName>
</protein>
<dbReference type="Gene3D" id="1.20.120.1760">
    <property type="match status" value="1"/>
</dbReference>
<dbReference type="InterPro" id="IPR043130">
    <property type="entry name" value="CDP-OH_PTrfase_TM_dom"/>
</dbReference>
<gene>
    <name evidence="5" type="ORF">IAI61_03325</name>
</gene>
<reference evidence="5 6" key="1">
    <citation type="submission" date="2020-09" db="EMBL/GenBank/DDBJ databases">
        <title>Roseomonas.</title>
        <authorList>
            <person name="Zhu W."/>
        </authorList>
    </citation>
    <scope>NUCLEOTIDE SEQUENCE [LARGE SCALE GENOMIC DNA]</scope>
    <source>
        <strain evidence="5 6">573</strain>
    </source>
</reference>
<evidence type="ECO:0000256" key="3">
    <source>
        <dbReference type="SAM" id="MobiDB-lite"/>
    </source>
</evidence>
<comment type="caution">
    <text evidence="5">The sequence shown here is derived from an EMBL/GenBank/DDBJ whole genome shotgun (WGS) entry which is preliminary data.</text>
</comment>
<sequence>MGQDERHAGATLAAADTPASTASITGPAPLPAAVLMGEGPVPIWSMPSSALLRRALQRAGVAEWSGPGAPGGQGLLLLRADHVFDAAVIAQLARSPGTALLRAEDRLPVALHLPAGADAAARDAATAALTQGGALPPGLTAATPAELVGAYNQALRKRGTPYVLELTAASRRAVEWRMFGGAYKGVTDFVTKHVWPRPAFAVTRACAALGITPNMVTALSLVMVFLALWWFSQGQFWPGLAAAWVMTFLDTVDGKLARVTLTSTKFGNWFDHLIDMIHPPFWWLAWIAGCGAVGLPLDYPVAAGVVIFGGYVLQRLQEGLFIIAFKMQIHIWRRFDSLFRQVIARRNPNLVMLTIATLCGRPDLGILAVAAWTAFGCVEQLFVTLQAALARRHGPLRSWLDG</sequence>
<evidence type="ECO:0000313" key="5">
    <source>
        <dbReference type="EMBL" id="MBO1078048.1"/>
    </source>
</evidence>
<feature type="compositionally biased region" description="Low complexity" evidence="3">
    <location>
        <begin position="9"/>
        <end position="23"/>
    </location>
</feature>
<evidence type="ECO:0000256" key="4">
    <source>
        <dbReference type="SAM" id="Phobius"/>
    </source>
</evidence>
<dbReference type="Proteomes" id="UP001518989">
    <property type="component" value="Unassembled WGS sequence"/>
</dbReference>
<comment type="similarity">
    <text evidence="2">Belongs to the CDP-alcohol phosphatidyltransferase class-I family.</text>
</comment>
<dbReference type="PROSITE" id="PS00379">
    <property type="entry name" value="CDP_ALCOHOL_P_TRANSF"/>
    <property type="match status" value="1"/>
</dbReference>
<dbReference type="InterPro" id="IPR000462">
    <property type="entry name" value="CDP-OH_P_trans"/>
</dbReference>
<keyword evidence="6" id="KW-1185">Reference proteome</keyword>
<keyword evidence="4" id="KW-0472">Membrane</keyword>
<dbReference type="Pfam" id="PF01066">
    <property type="entry name" value="CDP-OH_P_transf"/>
    <property type="match status" value="1"/>
</dbReference>
<feature type="transmembrane region" description="Helical" evidence="4">
    <location>
        <begin position="205"/>
        <end position="230"/>
    </location>
</feature>
<keyword evidence="4" id="KW-1133">Transmembrane helix</keyword>
<proteinExistence type="inferred from homology"/>
<organism evidence="5 6">
    <name type="scientific">Roseomonas haemaphysalidis</name>
    <dbReference type="NCBI Taxonomy" id="2768162"/>
    <lineage>
        <taxon>Bacteria</taxon>
        <taxon>Pseudomonadati</taxon>
        <taxon>Pseudomonadota</taxon>
        <taxon>Alphaproteobacteria</taxon>
        <taxon>Acetobacterales</taxon>
        <taxon>Roseomonadaceae</taxon>
        <taxon>Roseomonas</taxon>
    </lineage>
</organism>